<evidence type="ECO:0000256" key="7">
    <source>
        <dbReference type="SAM" id="MobiDB-lite"/>
    </source>
</evidence>
<reference evidence="13" key="1">
    <citation type="submission" date="2017-02" db="UniProtKB">
        <authorList>
            <consortium name="WormBaseParasite"/>
        </authorList>
    </citation>
    <scope>IDENTIFICATION</scope>
</reference>
<dbReference type="AlphaFoldDB" id="A0A0R3SIK3"/>
<dbReference type="SUPFAM" id="SSF48371">
    <property type="entry name" value="ARM repeat"/>
    <property type="match status" value="1"/>
</dbReference>
<evidence type="ECO:0000313" key="10">
    <source>
        <dbReference type="EMBL" id="VUZ46785.1"/>
    </source>
</evidence>
<accession>A0A0R3SIK3</accession>
<protein>
    <recommendedName>
        <fullName evidence="2">Eukaryotic translation initiation factor 5</fullName>
    </recommendedName>
</protein>
<dbReference type="EMBL" id="CABIJS010000222">
    <property type="protein sequence ID" value="VUZ46785.1"/>
    <property type="molecule type" value="Genomic_DNA"/>
</dbReference>
<dbReference type="GO" id="GO:0005092">
    <property type="term" value="F:GDP-dissociation inhibitor activity"/>
    <property type="evidence" value="ECO:0007669"/>
    <property type="project" value="TreeGrafter"/>
</dbReference>
<keyword evidence="4" id="KW-0547">Nucleotide-binding</keyword>
<dbReference type="Gene3D" id="3.30.30.170">
    <property type="match status" value="1"/>
</dbReference>
<evidence type="ECO:0000313" key="11">
    <source>
        <dbReference type="Proteomes" id="UP000274504"/>
    </source>
</evidence>
<sequence>MELNINQNVSDAFYRYKMPVLAAKVEGKGNGIKTVIVNVTEIAKCLYRKPIYVTKYFGCELGAQIHVDEKNDRYIVNGAHDTARLQELLYGFIKKFVLCSNCGNPETTLHVKPRAATVTTTCAACGHRDQLDPRHRLTQFIIKNPPEEDGTTSDRKTKKSGATNGGGEQANGDADDQNGTGNSQSPSDDDEDVDWGEDTTEEAQKQRYAELSDMVKYLTVSADVDKPDNERADIFFKLISGYKQNNDVERRGTELKSEALRLNLGTRAVLIVGEVLLSEPKTVIEDIKKYKPVLLQFTRSGEEQQKAQGYILGVVASLVEKHEKVLLPKAIHIVHALYDNDIAEEETIFNWFEKNLAKRYVSKAMVPKFNKACEPFLTWLKTAEEESDEEEDENGKSYASMDHSKPAVAPQNGQKVEEQMAGEGSDDGDLDIDAI</sequence>
<dbReference type="FunFam" id="3.30.30.170:FF:000002">
    <property type="entry name" value="Eukaryotic translation initiation factor 5"/>
    <property type="match status" value="1"/>
</dbReference>
<evidence type="ECO:0000256" key="6">
    <source>
        <dbReference type="ARBA" id="ARBA00023134"/>
    </source>
</evidence>
<dbReference type="InterPro" id="IPR016024">
    <property type="entry name" value="ARM-type_fold"/>
</dbReference>
<dbReference type="PROSITE" id="PS51363">
    <property type="entry name" value="W2"/>
    <property type="match status" value="1"/>
</dbReference>
<dbReference type="SUPFAM" id="SSF100966">
    <property type="entry name" value="Translation initiation factor 2 beta, aIF2beta, N-terminal domain"/>
    <property type="match status" value="1"/>
</dbReference>
<keyword evidence="3" id="KW-0396">Initiation factor</keyword>
<dbReference type="InterPro" id="IPR045196">
    <property type="entry name" value="IF2/IF5"/>
</dbReference>
<feature type="region of interest" description="Disordered" evidence="7">
    <location>
        <begin position="141"/>
        <end position="204"/>
    </location>
</feature>
<dbReference type="EMBL" id="UYSG01001987">
    <property type="protein sequence ID" value="VDL55264.1"/>
    <property type="molecule type" value="Genomic_DNA"/>
</dbReference>
<dbReference type="Pfam" id="PF02020">
    <property type="entry name" value="W2"/>
    <property type="match status" value="1"/>
</dbReference>
<dbReference type="WBParaSite" id="HDID_0000476801-mRNA-1">
    <property type="protein sequence ID" value="HDID_0000476801-mRNA-1"/>
    <property type="gene ID" value="HDID_0000476801"/>
</dbReference>
<dbReference type="Pfam" id="PF01873">
    <property type="entry name" value="eIF-5_eIF-2B"/>
    <property type="match status" value="1"/>
</dbReference>
<keyword evidence="5" id="KW-0648">Protein biosynthesis</keyword>
<name>A0A0R3SIK3_HYMDI</name>
<dbReference type="GO" id="GO:0005829">
    <property type="term" value="C:cytosol"/>
    <property type="evidence" value="ECO:0007669"/>
    <property type="project" value="TreeGrafter"/>
</dbReference>
<keyword evidence="6" id="KW-0342">GTP-binding</keyword>
<feature type="compositionally biased region" description="Acidic residues" evidence="7">
    <location>
        <begin position="187"/>
        <end position="201"/>
    </location>
</feature>
<dbReference type="Proteomes" id="UP000321570">
    <property type="component" value="Unassembled WGS sequence"/>
</dbReference>
<reference evidence="10 12" key="3">
    <citation type="submission" date="2019-07" db="EMBL/GenBank/DDBJ databases">
        <authorList>
            <person name="Jastrzebski P J."/>
            <person name="Paukszto L."/>
            <person name="Jastrzebski P J."/>
        </authorList>
    </citation>
    <scope>NUCLEOTIDE SEQUENCE [LARGE SCALE GENOMIC DNA]</scope>
    <source>
        <strain evidence="10 12">WMS-il1</strain>
    </source>
</reference>
<feature type="region of interest" description="Disordered" evidence="7">
    <location>
        <begin position="384"/>
        <end position="435"/>
    </location>
</feature>
<dbReference type="STRING" id="6216.A0A0R3SIK3"/>
<keyword evidence="12" id="KW-1185">Reference proteome</keyword>
<dbReference type="PANTHER" id="PTHR23001">
    <property type="entry name" value="EUKARYOTIC TRANSLATION INITIATION FACTOR"/>
    <property type="match status" value="1"/>
</dbReference>
<evidence type="ECO:0000259" key="8">
    <source>
        <dbReference type="PROSITE" id="PS51363"/>
    </source>
</evidence>
<dbReference type="Proteomes" id="UP000274504">
    <property type="component" value="Unassembled WGS sequence"/>
</dbReference>
<dbReference type="SUPFAM" id="SSF75689">
    <property type="entry name" value="Zinc-binding domain of translation initiation factor 2 beta"/>
    <property type="match status" value="1"/>
</dbReference>
<dbReference type="SMART" id="SM00515">
    <property type="entry name" value="eIF5C"/>
    <property type="match status" value="1"/>
</dbReference>
<evidence type="ECO:0000256" key="3">
    <source>
        <dbReference type="ARBA" id="ARBA00022540"/>
    </source>
</evidence>
<evidence type="ECO:0000313" key="13">
    <source>
        <dbReference type="WBParaSite" id="HDID_0000476801-mRNA-1"/>
    </source>
</evidence>
<reference evidence="9 11" key="2">
    <citation type="submission" date="2018-11" db="EMBL/GenBank/DDBJ databases">
        <authorList>
            <consortium name="Pathogen Informatics"/>
        </authorList>
    </citation>
    <scope>NUCLEOTIDE SEQUENCE [LARGE SCALE GENOMIC DNA]</scope>
</reference>
<dbReference type="OrthoDB" id="10250831at2759"/>
<dbReference type="InterPro" id="IPR016190">
    <property type="entry name" value="Transl_init_fac_IF2/IF5_Zn-bd"/>
</dbReference>
<dbReference type="InterPro" id="IPR003307">
    <property type="entry name" value="W2_domain"/>
</dbReference>
<evidence type="ECO:0000256" key="5">
    <source>
        <dbReference type="ARBA" id="ARBA00022917"/>
    </source>
</evidence>
<organism evidence="13">
    <name type="scientific">Hymenolepis diminuta</name>
    <name type="common">Rat tapeworm</name>
    <dbReference type="NCBI Taxonomy" id="6216"/>
    <lineage>
        <taxon>Eukaryota</taxon>
        <taxon>Metazoa</taxon>
        <taxon>Spiralia</taxon>
        <taxon>Lophotrochozoa</taxon>
        <taxon>Platyhelminthes</taxon>
        <taxon>Cestoda</taxon>
        <taxon>Eucestoda</taxon>
        <taxon>Cyclophyllidea</taxon>
        <taxon>Hymenolepididae</taxon>
        <taxon>Hymenolepis</taxon>
    </lineage>
</organism>
<dbReference type="PANTHER" id="PTHR23001:SF7">
    <property type="entry name" value="EUKARYOTIC TRANSLATION INITIATION FACTOR 5"/>
    <property type="match status" value="1"/>
</dbReference>
<dbReference type="InterPro" id="IPR016189">
    <property type="entry name" value="Transl_init_fac_IF2/IF5_N"/>
</dbReference>
<evidence type="ECO:0000256" key="4">
    <source>
        <dbReference type="ARBA" id="ARBA00022741"/>
    </source>
</evidence>
<dbReference type="GO" id="GO:0071074">
    <property type="term" value="F:eukaryotic initiation factor eIF2 binding"/>
    <property type="evidence" value="ECO:0007669"/>
    <property type="project" value="TreeGrafter"/>
</dbReference>
<feature type="domain" description="W2" evidence="8">
    <location>
        <begin position="225"/>
        <end position="390"/>
    </location>
</feature>
<gene>
    <name evidence="9" type="ORF">HDID_LOCUS4766</name>
    <name evidence="10" type="ORF">WMSIL1_LOCUS6611</name>
</gene>
<dbReference type="GO" id="GO:0001732">
    <property type="term" value="P:formation of cytoplasmic translation initiation complex"/>
    <property type="evidence" value="ECO:0007669"/>
    <property type="project" value="TreeGrafter"/>
</dbReference>
<dbReference type="SMART" id="SM00653">
    <property type="entry name" value="eIF2B_5"/>
    <property type="match status" value="1"/>
</dbReference>
<dbReference type="CDD" id="cd11561">
    <property type="entry name" value="W2_eIF5"/>
    <property type="match status" value="1"/>
</dbReference>
<comment type="similarity">
    <text evidence="1">Belongs to the eIF-2-beta/eIF-5 family.</text>
</comment>
<feature type="compositionally biased region" description="Acidic residues" evidence="7">
    <location>
        <begin position="424"/>
        <end position="435"/>
    </location>
</feature>
<evidence type="ECO:0000313" key="12">
    <source>
        <dbReference type="Proteomes" id="UP000321570"/>
    </source>
</evidence>
<dbReference type="FunFam" id="2.20.25.350:FF:000001">
    <property type="entry name" value="Eukaryotic translation initiation factor 5"/>
    <property type="match status" value="1"/>
</dbReference>
<dbReference type="InterPro" id="IPR002735">
    <property type="entry name" value="Transl_init_fac_IF2/IF5_dom"/>
</dbReference>
<dbReference type="Gene3D" id="1.25.40.180">
    <property type="match status" value="1"/>
</dbReference>
<dbReference type="GO" id="GO:0003743">
    <property type="term" value="F:translation initiation factor activity"/>
    <property type="evidence" value="ECO:0007669"/>
    <property type="project" value="UniProtKB-KW"/>
</dbReference>
<feature type="compositionally biased region" description="Polar residues" evidence="7">
    <location>
        <begin position="177"/>
        <end position="186"/>
    </location>
</feature>
<evidence type="ECO:0000256" key="2">
    <source>
        <dbReference type="ARBA" id="ARBA00018059"/>
    </source>
</evidence>
<evidence type="ECO:0000313" key="9">
    <source>
        <dbReference type="EMBL" id="VDL55264.1"/>
    </source>
</evidence>
<evidence type="ECO:0000256" key="1">
    <source>
        <dbReference type="ARBA" id="ARBA00010397"/>
    </source>
</evidence>
<proteinExistence type="inferred from homology"/>
<dbReference type="Gene3D" id="2.20.25.350">
    <property type="match status" value="1"/>
</dbReference>
<dbReference type="GO" id="GO:0005525">
    <property type="term" value="F:GTP binding"/>
    <property type="evidence" value="ECO:0007669"/>
    <property type="project" value="UniProtKB-KW"/>
</dbReference>